<gene>
    <name evidence="2" type="ORF">MYCIT1_LOCUS7861</name>
</gene>
<feature type="region of interest" description="Disordered" evidence="1">
    <location>
        <begin position="88"/>
        <end position="115"/>
    </location>
</feature>
<reference evidence="2" key="1">
    <citation type="submission" date="2023-11" db="EMBL/GenBank/DDBJ databases">
        <authorList>
            <person name="De Vega J J."/>
            <person name="De Vega J J."/>
        </authorList>
    </citation>
    <scope>NUCLEOTIDE SEQUENCE</scope>
</reference>
<feature type="non-terminal residue" evidence="2">
    <location>
        <position position="1"/>
    </location>
</feature>
<dbReference type="EMBL" id="CAVNYO010000108">
    <property type="protein sequence ID" value="CAK5266229.1"/>
    <property type="molecule type" value="Genomic_DNA"/>
</dbReference>
<evidence type="ECO:0000313" key="2">
    <source>
        <dbReference type="EMBL" id="CAK5266229.1"/>
    </source>
</evidence>
<keyword evidence="3" id="KW-1185">Reference proteome</keyword>
<organism evidence="2 3">
    <name type="scientific">Mycena citricolor</name>
    <dbReference type="NCBI Taxonomy" id="2018698"/>
    <lineage>
        <taxon>Eukaryota</taxon>
        <taxon>Fungi</taxon>
        <taxon>Dikarya</taxon>
        <taxon>Basidiomycota</taxon>
        <taxon>Agaricomycotina</taxon>
        <taxon>Agaricomycetes</taxon>
        <taxon>Agaricomycetidae</taxon>
        <taxon>Agaricales</taxon>
        <taxon>Marasmiineae</taxon>
        <taxon>Mycenaceae</taxon>
        <taxon>Mycena</taxon>
    </lineage>
</organism>
<sequence>WMLKQASVVFRVFGSVLSPRMFPGRNLRTKSTAQRSKEIARNETWCSVWSQAQRIKTHCMTISGSKGIGTGDASDSSTSCTGCSIGSPPSGFTEDSVSPVKPASLRDCDLADPSD</sequence>
<comment type="caution">
    <text evidence="2">The sequence shown here is derived from an EMBL/GenBank/DDBJ whole genome shotgun (WGS) entry which is preliminary data.</text>
</comment>
<evidence type="ECO:0000313" key="3">
    <source>
        <dbReference type="Proteomes" id="UP001295794"/>
    </source>
</evidence>
<evidence type="ECO:0000256" key="1">
    <source>
        <dbReference type="SAM" id="MobiDB-lite"/>
    </source>
</evidence>
<dbReference type="Proteomes" id="UP001295794">
    <property type="component" value="Unassembled WGS sequence"/>
</dbReference>
<accession>A0AAD2JWR5</accession>
<name>A0AAD2JWR5_9AGAR</name>
<dbReference type="AlphaFoldDB" id="A0AAD2JWR5"/>
<proteinExistence type="predicted"/>
<protein>
    <submittedName>
        <fullName evidence="2">Uncharacterized protein</fullName>
    </submittedName>
</protein>